<evidence type="ECO:0000313" key="1">
    <source>
        <dbReference type="EMBL" id="KOF99101.1"/>
    </source>
</evidence>
<accession>A0A0L8IC94</accession>
<dbReference type="OrthoDB" id="6137485at2759"/>
<proteinExistence type="predicted"/>
<dbReference type="PANTHER" id="PTHR45913">
    <property type="entry name" value="EPM2A-INTERACTING PROTEIN 1"/>
    <property type="match status" value="1"/>
</dbReference>
<name>A0A0L8IC94_OCTBM</name>
<dbReference type="AlphaFoldDB" id="A0A0L8IC94"/>
<dbReference type="STRING" id="37653.A0A0L8IC94"/>
<gene>
    <name evidence="1" type="ORF">OCBIM_22020277mg</name>
</gene>
<dbReference type="EMBL" id="KQ416024">
    <property type="protein sequence ID" value="KOF99101.1"/>
    <property type="molecule type" value="Genomic_DNA"/>
</dbReference>
<evidence type="ECO:0008006" key="2">
    <source>
        <dbReference type="Google" id="ProtNLM"/>
    </source>
</evidence>
<dbReference type="PANTHER" id="PTHR45913:SF5">
    <property type="entry name" value="GENERAL TRANSCRIPTION FACTOR II-I REPEAT DOMAIN-CONTAINING PROTEIN 2A-LIKE PROTEIN"/>
    <property type="match status" value="1"/>
</dbReference>
<protein>
    <recommendedName>
        <fullName evidence="2">DUF4371 domain-containing protein</fullName>
    </recommendedName>
</protein>
<reference evidence="1" key="1">
    <citation type="submission" date="2015-07" db="EMBL/GenBank/DDBJ databases">
        <title>MeaNS - Measles Nucleotide Surveillance Program.</title>
        <authorList>
            <person name="Tran T."/>
            <person name="Druce J."/>
        </authorList>
    </citation>
    <scope>NUCLEOTIDE SEQUENCE</scope>
    <source>
        <strain evidence="1">UCB-OBI-ISO-001</strain>
        <tissue evidence="1">Gonad</tissue>
    </source>
</reference>
<organism evidence="1">
    <name type="scientific">Octopus bimaculoides</name>
    <name type="common">California two-spotted octopus</name>
    <dbReference type="NCBI Taxonomy" id="37653"/>
    <lineage>
        <taxon>Eukaryota</taxon>
        <taxon>Metazoa</taxon>
        <taxon>Spiralia</taxon>
        <taxon>Lophotrochozoa</taxon>
        <taxon>Mollusca</taxon>
        <taxon>Cephalopoda</taxon>
        <taxon>Coleoidea</taxon>
        <taxon>Octopodiformes</taxon>
        <taxon>Octopoda</taxon>
        <taxon>Incirrata</taxon>
        <taxon>Octopodidae</taxon>
        <taxon>Octopus</taxon>
    </lineage>
</organism>
<sequence length="294" mass="34716">MLGMFDKISLSRRTIIRRVKEIAADIEDMLTGEKKKILTFSSLAIDESSDISDSTQMEIFIRVIDKSFNITEELLSVQAMKDTVTGFEMYEEVKKAVWKLNLPLERLVICRLSKEKMLERFYYPREDICTFLEKKGKFVPELKNDNWICDLAFLVDITTHLKDLNLKDLNLKFKKQNRVNSATEANFNLFGNLFTADVEKVRKELQMDLIEPQSDEYFRHFYGMCFARRHATMFGKTYKYEQLFSRIKIIKSKTRSRFIDIHLEDKLRVATSQIPVNIEKLMENVQYQVSHQNL</sequence>